<dbReference type="InterPro" id="IPR011249">
    <property type="entry name" value="Metalloenz_LuxS/M16"/>
</dbReference>
<name>A0A9D1G9F5_9FIRM</name>
<evidence type="ECO:0000259" key="1">
    <source>
        <dbReference type="Pfam" id="PF05193"/>
    </source>
</evidence>
<reference evidence="2" key="2">
    <citation type="journal article" date="2021" name="PeerJ">
        <title>Extensive microbial diversity within the chicken gut microbiome revealed by metagenomics and culture.</title>
        <authorList>
            <person name="Gilroy R."/>
            <person name="Ravi A."/>
            <person name="Getino M."/>
            <person name="Pursley I."/>
            <person name="Horton D.L."/>
            <person name="Alikhan N.F."/>
            <person name="Baker D."/>
            <person name="Gharbi K."/>
            <person name="Hall N."/>
            <person name="Watson M."/>
            <person name="Adriaenssens E.M."/>
            <person name="Foster-Nyarko E."/>
            <person name="Jarju S."/>
            <person name="Secka A."/>
            <person name="Antonio M."/>
            <person name="Oren A."/>
            <person name="Chaudhuri R.R."/>
            <person name="La Ragione R."/>
            <person name="Hildebrand F."/>
            <person name="Pallen M.J."/>
        </authorList>
    </citation>
    <scope>NUCLEOTIDE SEQUENCE</scope>
    <source>
        <strain evidence="2">14508</strain>
    </source>
</reference>
<dbReference type="PANTHER" id="PTHR11851">
    <property type="entry name" value="METALLOPROTEASE"/>
    <property type="match status" value="1"/>
</dbReference>
<evidence type="ECO:0000313" key="3">
    <source>
        <dbReference type="Proteomes" id="UP000886893"/>
    </source>
</evidence>
<feature type="non-terminal residue" evidence="2">
    <location>
        <position position="1"/>
    </location>
</feature>
<dbReference type="GO" id="GO:0046872">
    <property type="term" value="F:metal ion binding"/>
    <property type="evidence" value="ECO:0007669"/>
    <property type="project" value="InterPro"/>
</dbReference>
<gene>
    <name evidence="2" type="ORF">IAD04_05170</name>
</gene>
<dbReference type="SUPFAM" id="SSF63411">
    <property type="entry name" value="LuxS/MPP-like metallohydrolase"/>
    <property type="match status" value="1"/>
</dbReference>
<dbReference type="AlphaFoldDB" id="A0A9D1G9F5"/>
<dbReference type="Proteomes" id="UP000886893">
    <property type="component" value="Unassembled WGS sequence"/>
</dbReference>
<comment type="caution">
    <text evidence="2">The sequence shown here is derived from an EMBL/GenBank/DDBJ whole genome shotgun (WGS) entry which is preliminary data.</text>
</comment>
<accession>A0A9D1G9F5</accession>
<dbReference type="Pfam" id="PF05193">
    <property type="entry name" value="Peptidase_M16_C"/>
    <property type="match status" value="1"/>
</dbReference>
<protein>
    <submittedName>
        <fullName evidence="2">Insulinase family protein</fullName>
    </submittedName>
</protein>
<dbReference type="InterPro" id="IPR050361">
    <property type="entry name" value="MPP/UQCRC_Complex"/>
</dbReference>
<proteinExistence type="predicted"/>
<dbReference type="EMBL" id="DVKI01000161">
    <property type="protein sequence ID" value="HIT17745.1"/>
    <property type="molecule type" value="Genomic_DNA"/>
</dbReference>
<feature type="domain" description="Peptidase M16 C-terminal" evidence="1">
    <location>
        <begin position="6"/>
        <end position="174"/>
    </location>
</feature>
<sequence length="241" mass="27900">KKLDCKQLVAYYQKMIASPFDIYIVGDIQYEPMIRLIKQFFVKKTVNKKNYIPALPLSTSIVSPKIVHKNILQTRLAILYTTQKVFSDKESYALRILNDILGGGMQSKLFLEVREKKGLCYSISSTYNSSYGYLLIHTGIQAKNVKQVLQEVQKQLDAIKEGKFTQKEVQRSVDSFCRGIQSYKDDCFAYIDLHVRYASFHQPFDLEDILVQYQQVTKKQIMEVAQNIQYKTHAVLTKKGE</sequence>
<dbReference type="PANTHER" id="PTHR11851:SF186">
    <property type="entry name" value="INACTIVE METALLOPROTEASE YMFF-RELATED"/>
    <property type="match status" value="1"/>
</dbReference>
<dbReference type="InterPro" id="IPR007863">
    <property type="entry name" value="Peptidase_M16_C"/>
</dbReference>
<dbReference type="Gene3D" id="3.30.830.10">
    <property type="entry name" value="Metalloenzyme, LuxS/M16 peptidase-like"/>
    <property type="match status" value="1"/>
</dbReference>
<organism evidence="2 3">
    <name type="scientific">Candidatus Caccosoma faecigallinarum</name>
    <dbReference type="NCBI Taxonomy" id="2840720"/>
    <lineage>
        <taxon>Bacteria</taxon>
        <taxon>Bacillati</taxon>
        <taxon>Bacillota</taxon>
        <taxon>Bacillota incertae sedis</taxon>
        <taxon>Candidatus Caccosoma</taxon>
    </lineage>
</organism>
<reference evidence="2" key="1">
    <citation type="submission" date="2020-10" db="EMBL/GenBank/DDBJ databases">
        <authorList>
            <person name="Gilroy R."/>
        </authorList>
    </citation>
    <scope>NUCLEOTIDE SEQUENCE</scope>
    <source>
        <strain evidence="2">14508</strain>
    </source>
</reference>
<evidence type="ECO:0000313" key="2">
    <source>
        <dbReference type="EMBL" id="HIT17745.1"/>
    </source>
</evidence>